<evidence type="ECO:0000256" key="1">
    <source>
        <dbReference type="ARBA" id="ARBA00022729"/>
    </source>
</evidence>
<keyword evidence="1 2" id="KW-0732">Signal</keyword>
<dbReference type="EMBL" id="CP042476">
    <property type="protein sequence ID" value="QED36987.1"/>
    <property type="molecule type" value="Genomic_DNA"/>
</dbReference>
<dbReference type="Proteomes" id="UP000321954">
    <property type="component" value="Chromosome"/>
</dbReference>
<evidence type="ECO:0000256" key="2">
    <source>
        <dbReference type="SAM" id="SignalP"/>
    </source>
</evidence>
<dbReference type="AlphaFoldDB" id="A0A5B8YJH0"/>
<keyword evidence="3" id="KW-0449">Lipoprotein</keyword>
<sequence length="206" mass="23551">MRIIKILIYLFTVVAFSQSPLSNGDLKNFTRGVAIEANNLESLSGDFVQTKYIQLMEESAVSKGKLYYKAPNVLKWEYSAPYNYKILFKENQLFINDDGDKSVTSLRSNKLFEKLVSLISGSINGKLLADRENFDVSFFRQGGKVSAVIISRDPSLKQMFSEIVLIFSEDHRLHSVQLKEEEGDYTQIDFKNIKLNQKIDPAIFEN</sequence>
<dbReference type="InterPro" id="IPR029046">
    <property type="entry name" value="LolA/LolB/LppX"/>
</dbReference>
<gene>
    <name evidence="3" type="ORF">FK178_04345</name>
</gene>
<evidence type="ECO:0000313" key="4">
    <source>
        <dbReference type="Proteomes" id="UP000321954"/>
    </source>
</evidence>
<evidence type="ECO:0000313" key="3">
    <source>
        <dbReference type="EMBL" id="QED36987.1"/>
    </source>
</evidence>
<feature type="signal peptide" evidence="2">
    <location>
        <begin position="1"/>
        <end position="17"/>
    </location>
</feature>
<name>A0A5B8YJH0_9FLAO</name>
<reference evidence="3 4" key="1">
    <citation type="submission" date="2019-08" db="EMBL/GenBank/DDBJ databases">
        <title>Antarcticibacterium arcticum sp. nov., a bacterium isolated from marine sediment of the Canadian Beaufort Sea.</title>
        <authorList>
            <person name="Lee Y.M."/>
            <person name="Baek K."/>
            <person name="Lee D.-H."/>
            <person name="Shin S.C."/>
            <person name="Jin Y.K."/>
            <person name="Park Y."/>
        </authorList>
    </citation>
    <scope>NUCLEOTIDE SEQUENCE [LARGE SCALE GENOMIC DNA]</scope>
    <source>
        <strain evidence="3 4">PAMC 28998</strain>
    </source>
</reference>
<proteinExistence type="predicted"/>
<dbReference type="OrthoDB" id="1027451at2"/>
<dbReference type="KEGG" id="anp:FK178_04345"/>
<accession>A0A5B8YJH0</accession>
<keyword evidence="4" id="KW-1185">Reference proteome</keyword>
<organism evidence="3 4">
    <name type="scientific">Antarcticibacterium arcticum</name>
    <dbReference type="NCBI Taxonomy" id="2585771"/>
    <lineage>
        <taxon>Bacteria</taxon>
        <taxon>Pseudomonadati</taxon>
        <taxon>Bacteroidota</taxon>
        <taxon>Flavobacteriia</taxon>
        <taxon>Flavobacteriales</taxon>
        <taxon>Flavobacteriaceae</taxon>
        <taxon>Antarcticibacterium</taxon>
    </lineage>
</organism>
<dbReference type="InterPro" id="IPR004564">
    <property type="entry name" value="OM_lipoprot_carrier_LolA-like"/>
</dbReference>
<dbReference type="Gene3D" id="2.50.20.10">
    <property type="entry name" value="Lipoprotein localisation LolA/LolB/LppX"/>
    <property type="match status" value="1"/>
</dbReference>
<feature type="chain" id="PRO_5022672918" evidence="2">
    <location>
        <begin position="18"/>
        <end position="206"/>
    </location>
</feature>
<protein>
    <submittedName>
        <fullName evidence="3">Outer membrane lipoprotein carrier protein LolA</fullName>
    </submittedName>
</protein>
<dbReference type="PANTHER" id="PTHR35869">
    <property type="entry name" value="OUTER-MEMBRANE LIPOPROTEIN CARRIER PROTEIN"/>
    <property type="match status" value="1"/>
</dbReference>
<dbReference type="CDD" id="cd16325">
    <property type="entry name" value="LolA"/>
    <property type="match status" value="1"/>
</dbReference>
<dbReference type="Pfam" id="PF03548">
    <property type="entry name" value="LolA"/>
    <property type="match status" value="1"/>
</dbReference>
<dbReference type="SUPFAM" id="SSF89392">
    <property type="entry name" value="Prokaryotic lipoproteins and lipoprotein localization factors"/>
    <property type="match status" value="1"/>
</dbReference>
<dbReference type="PANTHER" id="PTHR35869:SF1">
    <property type="entry name" value="OUTER-MEMBRANE LIPOPROTEIN CARRIER PROTEIN"/>
    <property type="match status" value="1"/>
</dbReference>
<dbReference type="RefSeq" id="WP_146831356.1">
    <property type="nucleotide sequence ID" value="NZ_CP042476.1"/>
</dbReference>